<feature type="compositionally biased region" description="Acidic residues" evidence="2">
    <location>
        <begin position="1"/>
        <end position="10"/>
    </location>
</feature>
<comment type="similarity">
    <text evidence="1">Belongs to the LytR/CpsA/Psr (LCP) family.</text>
</comment>
<sequence>MPESPGDEQDQNPPSGVEDGAEGTDPGASAIPYRHHRRRWRIVRWVALGLGLVLVGASVTVWLGYRKLNHNIHTDTTTEKLLGPPALRPTVAPVAYNAENILIIGSDSRDGANSAYGDPNGTARSDTTILLHLSQDRKSAVAMSIPRDAMVQIPACQLADGSRTKAQFAQFNWAFEFGGTACTIRTLENLTKIRIDHFMVVDFNGFKNMVNAVGGVQVCLAKPVNDPDSHLVLPAGRQTINGNQALGFVRARETIGDGSDTERIGRQQQFLSSLVQKVESNGVLFNPTKLYPLLDAATSAITVDPGLNTVGKLYDLATSLKDLPSDKLVLLTAPREPYVNDSNRDQFQQPEADQLFARIRNDEPVQVSGATDGSASASPSASASASPSTSPSASASASQASAAGVQGRATGSASASAAPSSATPGPTFTGRTANQDICASS</sequence>
<keyword evidence="3" id="KW-0812">Transmembrane</keyword>
<evidence type="ECO:0000313" key="5">
    <source>
        <dbReference type="EMBL" id="MFC1438384.1"/>
    </source>
</evidence>
<dbReference type="NCBIfam" id="TIGR00350">
    <property type="entry name" value="lytR_cpsA_psr"/>
    <property type="match status" value="1"/>
</dbReference>
<dbReference type="EMBL" id="JBEUKS010000002">
    <property type="protein sequence ID" value="MFC1438384.1"/>
    <property type="molecule type" value="Genomic_DNA"/>
</dbReference>
<dbReference type="RefSeq" id="WP_380563878.1">
    <property type="nucleotide sequence ID" value="NZ_JBEUKS010000002.1"/>
</dbReference>
<evidence type="ECO:0000256" key="3">
    <source>
        <dbReference type="SAM" id="Phobius"/>
    </source>
</evidence>
<dbReference type="InterPro" id="IPR050922">
    <property type="entry name" value="LytR/CpsA/Psr_CW_biosynth"/>
</dbReference>
<comment type="caution">
    <text evidence="5">The sequence shown here is derived from an EMBL/GenBank/DDBJ whole genome shotgun (WGS) entry which is preliminary data.</text>
</comment>
<dbReference type="Gene3D" id="3.40.630.190">
    <property type="entry name" value="LCP protein"/>
    <property type="match status" value="1"/>
</dbReference>
<feature type="compositionally biased region" description="Low complexity" evidence="2">
    <location>
        <begin position="374"/>
        <end position="427"/>
    </location>
</feature>
<dbReference type="Proteomes" id="UP001592581">
    <property type="component" value="Unassembled WGS sequence"/>
</dbReference>
<proteinExistence type="inferred from homology"/>
<dbReference type="InterPro" id="IPR004474">
    <property type="entry name" value="LytR_CpsA_psr"/>
</dbReference>
<gene>
    <name evidence="5" type="ORF">ABUW04_08950</name>
</gene>
<feature type="compositionally biased region" description="Polar residues" evidence="2">
    <location>
        <begin position="429"/>
        <end position="441"/>
    </location>
</feature>
<evidence type="ECO:0000313" key="6">
    <source>
        <dbReference type="Proteomes" id="UP001592581"/>
    </source>
</evidence>
<dbReference type="PANTHER" id="PTHR33392">
    <property type="entry name" value="POLYISOPRENYL-TEICHOIC ACID--PEPTIDOGLYCAN TEICHOIC ACID TRANSFERASE TAGU"/>
    <property type="match status" value="1"/>
</dbReference>
<reference evidence="5 6" key="1">
    <citation type="submission" date="2024-06" db="EMBL/GenBank/DDBJ databases">
        <authorList>
            <person name="Lee S.D."/>
        </authorList>
    </citation>
    <scope>NUCLEOTIDE SEQUENCE [LARGE SCALE GENOMIC DNA]</scope>
    <source>
        <strain evidence="5 6">N1-10</strain>
    </source>
</reference>
<organism evidence="5 6">
    <name type="scientific">Streptacidiphilus jeojiensis</name>
    <dbReference type="NCBI Taxonomy" id="3229225"/>
    <lineage>
        <taxon>Bacteria</taxon>
        <taxon>Bacillati</taxon>
        <taxon>Actinomycetota</taxon>
        <taxon>Actinomycetes</taxon>
        <taxon>Kitasatosporales</taxon>
        <taxon>Streptomycetaceae</taxon>
        <taxon>Streptacidiphilus</taxon>
    </lineage>
</organism>
<dbReference type="PANTHER" id="PTHR33392:SF6">
    <property type="entry name" value="POLYISOPRENYL-TEICHOIC ACID--PEPTIDOGLYCAN TEICHOIC ACID TRANSFERASE TAGU"/>
    <property type="match status" value="1"/>
</dbReference>
<keyword evidence="3" id="KW-0472">Membrane</keyword>
<protein>
    <submittedName>
        <fullName evidence="5">LCP family protein</fullName>
    </submittedName>
</protein>
<keyword evidence="6" id="KW-1185">Reference proteome</keyword>
<dbReference type="Pfam" id="PF03816">
    <property type="entry name" value="LytR_cpsA_psr"/>
    <property type="match status" value="1"/>
</dbReference>
<keyword evidence="3" id="KW-1133">Transmembrane helix</keyword>
<evidence type="ECO:0000256" key="2">
    <source>
        <dbReference type="SAM" id="MobiDB-lite"/>
    </source>
</evidence>
<evidence type="ECO:0000259" key="4">
    <source>
        <dbReference type="Pfam" id="PF03816"/>
    </source>
</evidence>
<feature type="transmembrane region" description="Helical" evidence="3">
    <location>
        <begin position="42"/>
        <end position="65"/>
    </location>
</feature>
<accession>A0ABV6XJG0</accession>
<name>A0ABV6XJG0_9ACTN</name>
<feature type="domain" description="Cell envelope-related transcriptional attenuator" evidence="4">
    <location>
        <begin position="124"/>
        <end position="279"/>
    </location>
</feature>
<feature type="region of interest" description="Disordered" evidence="2">
    <location>
        <begin position="1"/>
        <end position="30"/>
    </location>
</feature>
<feature type="region of interest" description="Disordered" evidence="2">
    <location>
        <begin position="366"/>
        <end position="441"/>
    </location>
</feature>
<evidence type="ECO:0000256" key="1">
    <source>
        <dbReference type="ARBA" id="ARBA00006068"/>
    </source>
</evidence>